<accession>Q0FZN1</accession>
<feature type="transmembrane region" description="Helical" evidence="1">
    <location>
        <begin position="307"/>
        <end position="326"/>
    </location>
</feature>
<feature type="transmembrane region" description="Helical" evidence="1">
    <location>
        <begin position="269"/>
        <end position="287"/>
    </location>
</feature>
<feature type="transmembrane region" description="Helical" evidence="1">
    <location>
        <begin position="332"/>
        <end position="352"/>
    </location>
</feature>
<feature type="transmembrane region" description="Helical" evidence="1">
    <location>
        <begin position="195"/>
        <end position="212"/>
    </location>
</feature>
<feature type="transmembrane region" description="Helical" evidence="1">
    <location>
        <begin position="65"/>
        <end position="86"/>
    </location>
</feature>
<evidence type="ECO:0000256" key="1">
    <source>
        <dbReference type="SAM" id="Phobius"/>
    </source>
</evidence>
<proteinExistence type="predicted"/>
<dbReference type="RefSeq" id="WP_007066146.1">
    <property type="nucleotide sequence ID" value="NZ_DS022272.1"/>
</dbReference>
<feature type="transmembrane region" description="Helical" evidence="1">
    <location>
        <begin position="359"/>
        <end position="376"/>
    </location>
</feature>
<dbReference type="Pfam" id="PF13687">
    <property type="entry name" value="DUF4153"/>
    <property type="match status" value="1"/>
</dbReference>
<comment type="caution">
    <text evidence="2">The sequence shown here is derived from an EMBL/GenBank/DDBJ whole genome shotgun (WGS) entry which is preliminary data.</text>
</comment>
<feature type="transmembrane region" description="Helical" evidence="1">
    <location>
        <begin position="33"/>
        <end position="53"/>
    </location>
</feature>
<protein>
    <submittedName>
        <fullName evidence="2">Glucose-inhibited division protein A</fullName>
    </submittedName>
</protein>
<dbReference type="AlphaFoldDB" id="Q0FZN1"/>
<keyword evidence="3" id="KW-1185">Reference proteome</keyword>
<reference evidence="2 3" key="1">
    <citation type="journal article" date="2010" name="J. Bacteriol.">
        <title>Genome sequence of Fulvimarina pelagi HTCC2506T, a Mn(II)-oxidizing alphaproteobacterium possessing an aerobic anoxygenic photosynthetic gene cluster and Xanthorhodopsin.</title>
        <authorList>
            <person name="Kang I."/>
            <person name="Oh H.M."/>
            <person name="Lim S.I."/>
            <person name="Ferriera S."/>
            <person name="Giovannoni S.J."/>
            <person name="Cho J.C."/>
        </authorList>
    </citation>
    <scope>NUCLEOTIDE SEQUENCE [LARGE SCALE GENOMIC DNA]</scope>
    <source>
        <strain evidence="2 3">HTCC2506</strain>
    </source>
</reference>
<name>Q0FZN1_9HYPH</name>
<evidence type="ECO:0000313" key="3">
    <source>
        <dbReference type="Proteomes" id="UP000004310"/>
    </source>
</evidence>
<dbReference type="EMBL" id="AATP01000007">
    <property type="protein sequence ID" value="EAU40560.1"/>
    <property type="molecule type" value="Genomic_DNA"/>
</dbReference>
<dbReference type="eggNOG" id="COG1835">
    <property type="taxonomic scope" value="Bacteria"/>
</dbReference>
<evidence type="ECO:0000313" key="2">
    <source>
        <dbReference type="EMBL" id="EAU40560.1"/>
    </source>
</evidence>
<dbReference type="InterPro" id="IPR025291">
    <property type="entry name" value="DUF4153"/>
</dbReference>
<dbReference type="STRING" id="217511.GCA_001463845_01561"/>
<keyword evidence="1" id="KW-0812">Transmembrane</keyword>
<gene>
    <name evidence="2" type="ORF">FP2506_05006</name>
</gene>
<feature type="transmembrane region" description="Helical" evidence="1">
    <location>
        <begin position="152"/>
        <end position="183"/>
    </location>
</feature>
<sequence length="607" mass="64850">MSGSTESSGSSSAGWRGKARRIINSSLRRTGEALSRFPVVILLILIASVAANLETPDYARFAFDSFLRLEAALFAGAAGAVAGTLLLEARGVSAPARYGVQMVCALVFGLAVWFGLDWGVYPPALVIGLTLAIPLAPYLARGDGLSFWSFTVLAFVGVVLAFAAVLIFVTGVIAIIEMIAFLFDIDAGSSVQEHIFITAITLVGPLFALGRIPTRFDERIEIGEKEQFVRGIALLAGWVSAPLALVAALVLYLYAAKILVTGIVPNGEIGWIVSFFSLLTVLLRIAAEPIRDLGGVALRVFAKIWPWLLILPLGLLGYAVWTRIAAEGFTIARYYLALEGFAAAILAGLAIALRNRLDIRWLAGIPVVLILLSSFGPQGVASTVGRSQSDLIFATMGSEPPSEDASTLSDGARQVVRSRIYALAEVDQLDRLSGLTQGGFEFSGEKSYEQARLVIATLGLEASEVGQPVRTARFERFGVIDIAGFDRFAPALTARRSDEGEARAIRNAAPEDGLGANVDLPIAWFEGKTLLLTIGDVTDSFVIDADEIEPTLEVPRSSSATGAPSISLASENGRTITLVVLAFESSETGEISFLEADLLYREEDWAR</sequence>
<feature type="transmembrane region" description="Helical" evidence="1">
    <location>
        <begin position="232"/>
        <end position="254"/>
    </location>
</feature>
<keyword evidence="1" id="KW-1133">Transmembrane helix</keyword>
<dbReference type="HOGENOM" id="CLU_465971_0_0_5"/>
<feature type="transmembrane region" description="Helical" evidence="1">
    <location>
        <begin position="98"/>
        <end position="116"/>
    </location>
</feature>
<feature type="transmembrane region" description="Helical" evidence="1">
    <location>
        <begin position="122"/>
        <end position="140"/>
    </location>
</feature>
<dbReference type="Proteomes" id="UP000004310">
    <property type="component" value="Unassembled WGS sequence"/>
</dbReference>
<organism evidence="2 3">
    <name type="scientific">Fulvimarina pelagi HTCC2506</name>
    <dbReference type="NCBI Taxonomy" id="314231"/>
    <lineage>
        <taxon>Bacteria</taxon>
        <taxon>Pseudomonadati</taxon>
        <taxon>Pseudomonadota</taxon>
        <taxon>Alphaproteobacteria</taxon>
        <taxon>Hyphomicrobiales</taxon>
        <taxon>Aurantimonadaceae</taxon>
        <taxon>Fulvimarina</taxon>
    </lineage>
</organism>
<keyword evidence="1" id="KW-0472">Membrane</keyword>